<dbReference type="InterPro" id="IPR008964">
    <property type="entry name" value="Invasin/intimin_cell_adhesion"/>
</dbReference>
<evidence type="ECO:0000256" key="2">
    <source>
        <dbReference type="SAM" id="SignalP"/>
    </source>
</evidence>
<keyword evidence="5" id="KW-1185">Reference proteome</keyword>
<dbReference type="SUPFAM" id="SSF50998">
    <property type="entry name" value="Quinoprotein alcohol dehydrogenase-like"/>
    <property type="match status" value="2"/>
</dbReference>
<dbReference type="InterPro" id="IPR018391">
    <property type="entry name" value="PQQ_b-propeller_rpt"/>
</dbReference>
<dbReference type="HOGENOM" id="CLU_245122_0_0_9"/>
<dbReference type="SUPFAM" id="SSF49373">
    <property type="entry name" value="Invasin/intimin cell-adhesion fragments"/>
    <property type="match status" value="1"/>
</dbReference>
<dbReference type="InterPro" id="IPR002372">
    <property type="entry name" value="PQQ_rpt_dom"/>
</dbReference>
<dbReference type="InterPro" id="IPR011047">
    <property type="entry name" value="Quinoprotein_ADH-like_sf"/>
</dbReference>
<dbReference type="RefSeq" id="WP_014901548.1">
    <property type="nucleotide sequence ID" value="NC_018515.1"/>
</dbReference>
<proteinExistence type="predicted"/>
<dbReference type="KEGG" id="dmi:Desmer_0592"/>
<feature type="region of interest" description="Disordered" evidence="1">
    <location>
        <begin position="155"/>
        <end position="175"/>
    </location>
</feature>
<accession>J7IV90</accession>
<dbReference type="PANTHER" id="PTHR34512:SF30">
    <property type="entry name" value="OUTER MEMBRANE PROTEIN ASSEMBLY FACTOR BAMB"/>
    <property type="match status" value="1"/>
</dbReference>
<organism evidence="4 5">
    <name type="scientific">Desulfosporosinus meridiei (strain ATCC BAA-275 / DSM 13257 / KCTC 12902 / NCIMB 13706 / S10)</name>
    <dbReference type="NCBI Taxonomy" id="768704"/>
    <lineage>
        <taxon>Bacteria</taxon>
        <taxon>Bacillati</taxon>
        <taxon>Bacillota</taxon>
        <taxon>Clostridia</taxon>
        <taxon>Eubacteriales</taxon>
        <taxon>Desulfitobacteriaceae</taxon>
        <taxon>Desulfosporosinus</taxon>
    </lineage>
</organism>
<gene>
    <name evidence="4" type="ordered locus">Desmer_0592</name>
</gene>
<reference evidence="4 5" key="1">
    <citation type="journal article" date="2012" name="J. Bacteriol.">
        <title>Complete genome sequences of Desulfosporosinus orientis DSM765T, Desulfosporosinus youngiae DSM17734T, Desulfosporosinus meridiei DSM13257T, and Desulfosporosinus acidiphilus DSM22704T.</title>
        <authorList>
            <person name="Pester M."/>
            <person name="Brambilla E."/>
            <person name="Alazard D."/>
            <person name="Rattei T."/>
            <person name="Weinmaier T."/>
            <person name="Han J."/>
            <person name="Lucas S."/>
            <person name="Lapidus A."/>
            <person name="Cheng J.F."/>
            <person name="Goodwin L."/>
            <person name="Pitluck S."/>
            <person name="Peters L."/>
            <person name="Ovchinnikova G."/>
            <person name="Teshima H."/>
            <person name="Detter J.C."/>
            <person name="Han C.S."/>
            <person name="Tapia R."/>
            <person name="Land M.L."/>
            <person name="Hauser L."/>
            <person name="Kyrpides N.C."/>
            <person name="Ivanova N.N."/>
            <person name="Pagani I."/>
            <person name="Huntmann M."/>
            <person name="Wei C.L."/>
            <person name="Davenport K.W."/>
            <person name="Daligault H."/>
            <person name="Chain P.S."/>
            <person name="Chen A."/>
            <person name="Mavromatis K."/>
            <person name="Markowitz V."/>
            <person name="Szeto E."/>
            <person name="Mikhailova N."/>
            <person name="Pati A."/>
            <person name="Wagner M."/>
            <person name="Woyke T."/>
            <person name="Ollivier B."/>
            <person name="Klenk H.P."/>
            <person name="Spring S."/>
            <person name="Loy A."/>
        </authorList>
    </citation>
    <scope>NUCLEOTIDE SEQUENCE [LARGE SCALE GENOMIC DNA]</scope>
    <source>
        <strain evidence="5">ATCC BAA-275 / DSM 13257 / NCIMB 13706 / S10</strain>
    </source>
</reference>
<dbReference type="Gene3D" id="2.40.128.630">
    <property type="match status" value="1"/>
</dbReference>
<feature type="signal peptide" evidence="2">
    <location>
        <begin position="1"/>
        <end position="27"/>
    </location>
</feature>
<sequence length="1580" mass="168847">MKFAHKGLNLFLVLLLIIGSVCLPAAAAPSGSEAGEAEASLTSQNAGRVLTVEPSREAYQSGETLVLKAYFGTAENPANGGIQWYYALESGEEQSLEEDSAQLSFVVPENPGESELEITVSALWEGETQQAVLRVLPEEEIPGLKSEAPELIQENTENQGNEENPAFREPLTQETPQAQVTLESLGGQELILSSPDEHNQVQLGGTLPLIVHDQAGHEVTTSSALVWTSQVPEIAAVGSSGAVTGKLAGIVYITAALQENPEVRGSLAVTVGDSLDPEPVIVARMPANNQNNVYPGYNPREVSLTYNRPIDGEETVGAFALYLSTGSLISSSLPVAWDRDNPNKLSVNLSKTLWSEAEPGSVTLAFNKTYRFEAGAGAVPIAGSGKQSPAITGTVSSNPNAWFFKTGNPISLALSPSGSNARPASLKVGQKLTLTATISIPNPVPPETEFRLDWQSENPQAVPADGTEQYTPSTNAQGLVSKITVTKELTGQDLGKVKLTAALRGMPAVSKDWYVEVQAKYDQKLAPLWTYSVPTPYQGYGKPAVTADGSSYTVLTNIYDVSQDGDGKTTQYLLALDPEGKPKEGFTSPTLTQMFPAVIAEQEGQEYVLAVREKSLLALDPDTGSVVRQVDLPSPIMGMPGLGPQGQVYLSCRNNALYSLDLSGGQWTWSFPVVEPIVNTTNGMLYSYSAPTIDLDNQVYLVHGDTLSVLKGLSGELLWEYKAPAAASFKTQVSVDEGGRVYLTDSADQIYCLSPPDGDWPVGLVWRNSSCHDVMVFPPLILPDGLLVSSDGRLAELELDTGELKAKSYAIDYSLYVLYPQTGPDPQLGADGLIYTTKGIYDSDGTVVAYYAEANPAFPTYGYSMFKLSEDGTLYRAVADASTYYALERARLYDVTGAVPVRLVSGQSQLTLYSGETGRIQTQVLDGEGVSLPGVTLEWSSADSQVASVSSDGLITAAQRGADQEPVTTAITVKVKDSTDPALSQTIEVTVLPQAVPASMVFVFDENVYTGRTVSDYEPVGETLSEVQGEAFRPIRVFVADQSGFFVPKELINWELIKDGDETGNVAMLNYQGGSGDMNIRYNANLTGTALGTLTLKASLISNPEIYCRVKLEVLPAPYEILWQIPIGGSYGKKVAQLAAGRNGEIFSVSQNQLQAVRQSDGALLWTADPGSYYGITLSAPQVDEEGNVFLYASNTTAVVAVEGTSGQTLWGFTAPGSDPVTRLVLTEDRVLALAQSGRIYELDKGKGSLLRSQPFAAGGEVSGLAAVGDKVFYSLGAEVYEIGDNGEGRTLYSQSGSVLKLEGSSPQGALILQEQKGSQVSLLSLDPAQEDPLEWTYPLAEAVTVTIAEDGMIYAVSAPADREEKHLYFLRSDGTPQADGVFQAEDWGDGDQGLYTPVAGGDGRLYIPLVGLYVFNQDLSCEKGDILTPLWKAEIKDEFSECIPRSMAVSGEGVVYLSMGEMGLLALRGTDLAGGEGLELKVSHEALKPGRLQELKIKLINHEGEACSLRLTVTLLEGAEGEQVLSYSSLTDSLDSGAVKEYPGSVRIPGSGSFRIKIQAAVPDQPEARQTILLPVQAQ</sequence>
<evidence type="ECO:0000259" key="3">
    <source>
        <dbReference type="Pfam" id="PF13360"/>
    </source>
</evidence>
<feature type="domain" description="Pyrrolo-quinoline quinone repeat" evidence="3">
    <location>
        <begin position="1121"/>
        <end position="1275"/>
    </location>
</feature>
<name>J7IV90_DESMD</name>
<evidence type="ECO:0000313" key="4">
    <source>
        <dbReference type="EMBL" id="AFQ42626.1"/>
    </source>
</evidence>
<dbReference type="SMART" id="SM00564">
    <property type="entry name" value="PQQ"/>
    <property type="match status" value="5"/>
</dbReference>
<dbReference type="OrthoDB" id="1801854at2"/>
<feature type="compositionally biased region" description="Low complexity" evidence="1">
    <location>
        <begin position="155"/>
        <end position="164"/>
    </location>
</feature>
<evidence type="ECO:0000313" key="5">
    <source>
        <dbReference type="Proteomes" id="UP000005262"/>
    </source>
</evidence>
<dbReference type="eggNOG" id="COG1520">
    <property type="taxonomic scope" value="Bacteria"/>
</dbReference>
<dbReference type="InterPro" id="IPR015943">
    <property type="entry name" value="WD40/YVTN_repeat-like_dom_sf"/>
</dbReference>
<dbReference type="EMBL" id="CP003629">
    <property type="protein sequence ID" value="AFQ42626.1"/>
    <property type="molecule type" value="Genomic_DNA"/>
</dbReference>
<dbReference type="PANTHER" id="PTHR34512">
    <property type="entry name" value="CELL SURFACE PROTEIN"/>
    <property type="match status" value="1"/>
</dbReference>
<dbReference type="Proteomes" id="UP000005262">
    <property type="component" value="Chromosome"/>
</dbReference>
<keyword evidence="2" id="KW-0732">Signal</keyword>
<evidence type="ECO:0000256" key="1">
    <source>
        <dbReference type="SAM" id="MobiDB-lite"/>
    </source>
</evidence>
<dbReference type="Gene3D" id="2.60.40.1080">
    <property type="match status" value="2"/>
</dbReference>
<dbReference type="Pfam" id="PF13360">
    <property type="entry name" value="PQQ_2"/>
    <property type="match status" value="2"/>
</dbReference>
<reference evidence="5" key="2">
    <citation type="submission" date="2012-08" db="EMBL/GenBank/DDBJ databases">
        <title>Finished genome of Desulfosporosinus meridiei DSM 13257.</title>
        <authorList>
            <person name="Huntemann M."/>
            <person name="Wei C.-L."/>
            <person name="Han J."/>
            <person name="Detter J.C."/>
            <person name="Han C."/>
            <person name="Davenport K."/>
            <person name="Daligault H."/>
            <person name="Erkkila T."/>
            <person name="Gu W."/>
            <person name="Munk A.C.C."/>
            <person name="Teshima H."/>
            <person name="Xu Y."/>
            <person name="Chain P."/>
            <person name="Tapia R."/>
            <person name="Chen A."/>
            <person name="Krypides N."/>
            <person name="Mavromatis K."/>
            <person name="Markowitz V."/>
            <person name="Szeto E."/>
            <person name="Ivanova N."/>
            <person name="Mikhailova N."/>
            <person name="Ovchinnikova G."/>
            <person name="Pagani I."/>
            <person name="Pati A."/>
            <person name="Goodwin L."/>
            <person name="Peters L."/>
            <person name="Pitluck S."/>
            <person name="Woyke T."/>
            <person name="Pester M."/>
            <person name="Spring S."/>
            <person name="Ollivier B."/>
            <person name="Rattei T."/>
            <person name="Klenk H.-P."/>
            <person name="Wagner M."/>
            <person name="Loy A."/>
        </authorList>
    </citation>
    <scope>NUCLEOTIDE SEQUENCE [LARGE SCALE GENOMIC DNA]</scope>
    <source>
        <strain evidence="5">ATCC BAA-275 / DSM 13257 / NCIMB 13706 / S10</strain>
    </source>
</reference>
<dbReference type="Gene3D" id="2.40.10.480">
    <property type="match status" value="1"/>
</dbReference>
<dbReference type="Gene3D" id="2.130.10.10">
    <property type="entry name" value="YVTN repeat-like/Quinoprotein amine dehydrogenase"/>
    <property type="match status" value="1"/>
</dbReference>
<feature type="chain" id="PRO_5003793332" evidence="2">
    <location>
        <begin position="28"/>
        <end position="1580"/>
    </location>
</feature>
<feature type="domain" description="Pyrrolo-quinoline quinone repeat" evidence="3">
    <location>
        <begin position="614"/>
        <end position="725"/>
    </location>
</feature>
<protein>
    <submittedName>
        <fullName evidence="4">WD40-like repeat protein</fullName>
    </submittedName>
</protein>
<dbReference type="STRING" id="768704.Desmer_0592"/>